<organism evidence="1 2">
    <name type="scientific">Dendrolimus kikuchii</name>
    <dbReference type="NCBI Taxonomy" id="765133"/>
    <lineage>
        <taxon>Eukaryota</taxon>
        <taxon>Metazoa</taxon>
        <taxon>Ecdysozoa</taxon>
        <taxon>Arthropoda</taxon>
        <taxon>Hexapoda</taxon>
        <taxon>Insecta</taxon>
        <taxon>Pterygota</taxon>
        <taxon>Neoptera</taxon>
        <taxon>Endopterygota</taxon>
        <taxon>Lepidoptera</taxon>
        <taxon>Glossata</taxon>
        <taxon>Ditrysia</taxon>
        <taxon>Bombycoidea</taxon>
        <taxon>Lasiocampidae</taxon>
        <taxon>Dendrolimus</taxon>
    </lineage>
</organism>
<proteinExistence type="predicted"/>
<evidence type="ECO:0000313" key="2">
    <source>
        <dbReference type="Proteomes" id="UP000824533"/>
    </source>
</evidence>
<dbReference type="EMBL" id="CM034406">
    <property type="protein sequence ID" value="KAJ0173209.1"/>
    <property type="molecule type" value="Genomic_DNA"/>
</dbReference>
<evidence type="ECO:0000313" key="1">
    <source>
        <dbReference type="EMBL" id="KAJ0173209.1"/>
    </source>
</evidence>
<accession>A0ACC1CNL2</accession>
<reference evidence="1 2" key="1">
    <citation type="journal article" date="2021" name="Front. Genet.">
        <title>Chromosome-Level Genome Assembly Reveals Significant Gene Expansion in the Toll and IMD Signaling Pathways of Dendrolimus kikuchii.</title>
        <authorList>
            <person name="Zhou J."/>
            <person name="Wu P."/>
            <person name="Xiong Z."/>
            <person name="Liu N."/>
            <person name="Zhao N."/>
            <person name="Ji M."/>
            <person name="Qiu Y."/>
            <person name="Yang B."/>
        </authorList>
    </citation>
    <scope>NUCLEOTIDE SEQUENCE [LARGE SCALE GENOMIC DNA]</scope>
    <source>
        <strain evidence="1">Ann1</strain>
    </source>
</reference>
<sequence>MGSINIVLGTFLILVLHNTSGHHESPCPETFTHKHGNGNESYGLITIRPKGPVNLVIVKANFIIQTHLPTSYQGNIEPAYPYDLERKMMTGEPIIYRVNYPLITPLLYPTSIVANGQQICFGPEAIPSPILTAITMEHILTLNSQELIPEIQTDLSNAEEKNTLQDPFTIIRSEEIPFQSNAGGAFYPYWTSTHTYTRPQYTPRLIHYHGRHN</sequence>
<gene>
    <name evidence="1" type="ORF">K1T71_011385</name>
</gene>
<keyword evidence="2" id="KW-1185">Reference proteome</keyword>
<protein>
    <submittedName>
        <fullName evidence="1">Uncharacterized protein</fullName>
    </submittedName>
</protein>
<comment type="caution">
    <text evidence="1">The sequence shown here is derived from an EMBL/GenBank/DDBJ whole genome shotgun (WGS) entry which is preliminary data.</text>
</comment>
<dbReference type="Proteomes" id="UP000824533">
    <property type="component" value="Linkage Group LG20"/>
</dbReference>
<name>A0ACC1CNL2_9NEOP</name>